<reference evidence="2" key="2">
    <citation type="submission" date="2015-06" db="UniProtKB">
        <authorList>
            <consortium name="EnsemblPlants"/>
        </authorList>
    </citation>
    <scope>IDENTIFICATION</scope>
</reference>
<keyword evidence="3" id="KW-1185">Reference proteome</keyword>
<protein>
    <submittedName>
        <fullName evidence="2">Uncharacterized protein</fullName>
    </submittedName>
</protein>
<reference evidence="3" key="1">
    <citation type="submission" date="2013-06" db="EMBL/GenBank/DDBJ databases">
        <authorList>
            <person name="Zhao Q."/>
        </authorList>
    </citation>
    <scope>NUCLEOTIDE SEQUENCE</scope>
    <source>
        <strain evidence="3">cv. W1943</strain>
    </source>
</reference>
<proteinExistence type="predicted"/>
<dbReference type="EnsemblPlants" id="ORUFI01G30320.2">
    <property type="protein sequence ID" value="ORUFI01G30320.2"/>
    <property type="gene ID" value="ORUFI01G30320"/>
</dbReference>
<dbReference type="Gramene" id="ORUFI01G30320.2">
    <property type="protein sequence ID" value="ORUFI01G30320.2"/>
    <property type="gene ID" value="ORUFI01G30320"/>
</dbReference>
<accession>A0A0E0N134</accession>
<dbReference type="HOGENOM" id="CLU_1051237_0_0_1"/>
<dbReference type="Proteomes" id="UP000008022">
    <property type="component" value="Unassembled WGS sequence"/>
</dbReference>
<organism evidence="2 3">
    <name type="scientific">Oryza rufipogon</name>
    <name type="common">Brownbeard rice</name>
    <name type="synonym">Asian wild rice</name>
    <dbReference type="NCBI Taxonomy" id="4529"/>
    <lineage>
        <taxon>Eukaryota</taxon>
        <taxon>Viridiplantae</taxon>
        <taxon>Streptophyta</taxon>
        <taxon>Embryophyta</taxon>
        <taxon>Tracheophyta</taxon>
        <taxon>Spermatophyta</taxon>
        <taxon>Magnoliopsida</taxon>
        <taxon>Liliopsida</taxon>
        <taxon>Poales</taxon>
        <taxon>Poaceae</taxon>
        <taxon>BOP clade</taxon>
        <taxon>Oryzoideae</taxon>
        <taxon>Oryzeae</taxon>
        <taxon>Oryzinae</taxon>
        <taxon>Oryza</taxon>
    </lineage>
</organism>
<evidence type="ECO:0000256" key="1">
    <source>
        <dbReference type="SAM" id="MobiDB-lite"/>
    </source>
</evidence>
<sequence length="265" mass="29852">MYHVLKLNRYQVIHIKYQTISTTYRMILVMYHVIPIRYQTISTTYWVILVRYHVIPIRYQTISPTYRVILARYQMIPTRYQLSGAEHRGVVAGSPILHAPCRRLSPAAASSVVHALCQRSSPAAVSFVIHAPCRSSSPVAASFATTPHTRLVAGGSILCRHAPRRARRRWPRPPLSTRCTTSELVAGGHTEARHRRLHLPPSIAMRRSSLSEVASSAVHSHAMLGARRRQPRRSSSLATVSSAIHTPCRAELVQQSCFERDVVIW</sequence>
<evidence type="ECO:0000313" key="3">
    <source>
        <dbReference type="Proteomes" id="UP000008022"/>
    </source>
</evidence>
<dbReference type="AlphaFoldDB" id="A0A0E0N134"/>
<evidence type="ECO:0000313" key="2">
    <source>
        <dbReference type="EnsemblPlants" id="ORUFI01G30320.2"/>
    </source>
</evidence>
<feature type="region of interest" description="Disordered" evidence="1">
    <location>
        <begin position="221"/>
        <end position="240"/>
    </location>
</feature>
<name>A0A0E0N134_ORYRU</name>